<dbReference type="InterPro" id="IPR027417">
    <property type="entry name" value="P-loop_NTPase"/>
</dbReference>
<dbReference type="HOGENOM" id="CLU_000604_1_2_0"/>
<dbReference type="OrthoDB" id="9767778at2"/>
<evidence type="ECO:0000256" key="2">
    <source>
        <dbReference type="ARBA" id="ARBA00022448"/>
    </source>
</evidence>
<comment type="similarity">
    <text evidence="1">Belongs to the ABC transporter superfamily.</text>
</comment>
<dbReference type="Pfam" id="PF00005">
    <property type="entry name" value="ABC_tran"/>
    <property type="match status" value="1"/>
</dbReference>
<evidence type="ECO:0000313" key="8">
    <source>
        <dbReference type="Proteomes" id="UP000007719"/>
    </source>
</evidence>
<dbReference type="InterPro" id="IPR050763">
    <property type="entry name" value="ABC_transporter_ATP-binding"/>
</dbReference>
<dbReference type="FunCoup" id="B8DYG9">
    <property type="interactions" value="197"/>
</dbReference>
<dbReference type="AlphaFoldDB" id="B8DYG9"/>
<dbReference type="SUPFAM" id="SSF52540">
    <property type="entry name" value="P-loop containing nucleoside triphosphate hydrolases"/>
    <property type="match status" value="1"/>
</dbReference>
<reference evidence="8" key="1">
    <citation type="journal article" date="2016" name="Front. Microbiol.">
        <title>The complete genome sequence of hyperthermophile Dictyoglomus turgidum DSM 6724 reveals a specialized carbohydrate fermentor.</title>
        <authorList>
            <person name="Brumm P.J."/>
            <person name="Gowda K."/>
            <person name="Robb F.T."/>
            <person name="Mead D.A."/>
        </authorList>
    </citation>
    <scope>NUCLEOTIDE SEQUENCE [LARGE SCALE GENOMIC DNA]</scope>
    <source>
        <strain evidence="8">DSM 6724 / Z-1310</strain>
    </source>
</reference>
<evidence type="ECO:0000256" key="4">
    <source>
        <dbReference type="ARBA" id="ARBA00022741"/>
    </source>
</evidence>
<dbReference type="InterPro" id="IPR003593">
    <property type="entry name" value="AAA+_ATPase"/>
</dbReference>
<gene>
    <name evidence="7" type="ordered locus">Dtur_0010</name>
</gene>
<dbReference type="SMART" id="SM00382">
    <property type="entry name" value="AAA"/>
    <property type="match status" value="1"/>
</dbReference>
<keyword evidence="5" id="KW-0067">ATP-binding</keyword>
<evidence type="ECO:0000256" key="3">
    <source>
        <dbReference type="ARBA" id="ARBA00022458"/>
    </source>
</evidence>
<dbReference type="GO" id="GO:0005524">
    <property type="term" value="F:ATP binding"/>
    <property type="evidence" value="ECO:0007669"/>
    <property type="project" value="UniProtKB-KW"/>
</dbReference>
<organism evidence="7 8">
    <name type="scientific">Dictyoglomus turgidum (strain DSM 6724 / Z-1310)</name>
    <dbReference type="NCBI Taxonomy" id="515635"/>
    <lineage>
        <taxon>Bacteria</taxon>
        <taxon>Pseudomonadati</taxon>
        <taxon>Dictyoglomota</taxon>
        <taxon>Dictyoglomia</taxon>
        <taxon>Dictyoglomales</taxon>
        <taxon>Dictyoglomaceae</taxon>
        <taxon>Dictyoglomus</taxon>
    </lineage>
</organism>
<evidence type="ECO:0000256" key="5">
    <source>
        <dbReference type="ARBA" id="ARBA00022840"/>
    </source>
</evidence>
<dbReference type="InterPro" id="IPR003439">
    <property type="entry name" value="ABC_transporter-like_ATP-bd"/>
</dbReference>
<dbReference type="Proteomes" id="UP000007719">
    <property type="component" value="Chromosome"/>
</dbReference>
<proteinExistence type="inferred from homology"/>
<feature type="domain" description="ABC transporter" evidence="6">
    <location>
        <begin position="8"/>
        <end position="246"/>
    </location>
</feature>
<name>B8DYG9_DICTD</name>
<evidence type="ECO:0000313" key="7">
    <source>
        <dbReference type="EMBL" id="ACK41351.1"/>
    </source>
</evidence>
<accession>B8DYG9</accession>
<dbReference type="RefSeq" id="WP_012582437.1">
    <property type="nucleotide sequence ID" value="NC_011661.1"/>
</dbReference>
<dbReference type="eggNOG" id="COG1131">
    <property type="taxonomic scope" value="Bacteria"/>
</dbReference>
<dbReference type="GO" id="GO:0005886">
    <property type="term" value="C:plasma membrane"/>
    <property type="evidence" value="ECO:0000318"/>
    <property type="project" value="GO_Central"/>
</dbReference>
<keyword evidence="2" id="KW-0813">Transport</keyword>
<dbReference type="EnsemblBacteria" id="ACK41351">
    <property type="protein sequence ID" value="ACK41351"/>
    <property type="gene ID" value="Dtur_0010"/>
</dbReference>
<dbReference type="STRING" id="515635.Dtur_0010"/>
<dbReference type="GO" id="GO:0016887">
    <property type="term" value="F:ATP hydrolysis activity"/>
    <property type="evidence" value="ECO:0007669"/>
    <property type="project" value="InterPro"/>
</dbReference>
<dbReference type="PROSITE" id="PS50893">
    <property type="entry name" value="ABC_TRANSPORTER_2"/>
    <property type="match status" value="1"/>
</dbReference>
<evidence type="ECO:0000259" key="6">
    <source>
        <dbReference type="PROSITE" id="PS50893"/>
    </source>
</evidence>
<protein>
    <submittedName>
        <fullName evidence="7">ABC transporter related</fullName>
    </submittedName>
</protein>
<sequence length="339" mass="38801">MTTFNNISQTIDLSRSFFNKREKKIIEALKDVNLQITKGQILGILGRNGAGKTTLIRILTTLLLPTSGKAFVLGFDVEKEFNKIRSKINLVSGGENPGYGILTVRENLFFFSQLYGLNLREAKRKIDFYIKEFGLKERAESLLNTLSTGEKQRLQLMRGLINDPEVLFLDEPTVGLDVESARFIRNYVKEWVKEGNRTVILTTHYLSEVEELCKYIAIIDKGKILALDTPMGLKAMVQEDIVYEIEVSYSGDLDLNEIRGVRLIEKRFLDGKIYIKFSLREENLISNVLSYINEKGEKILFLRRKEPSLEEAFIKIVGRRTSKGIFSGSLLMSFFPFLE</sequence>
<dbReference type="EMBL" id="CP001251">
    <property type="protein sequence ID" value="ACK41351.1"/>
    <property type="molecule type" value="Genomic_DNA"/>
</dbReference>
<keyword evidence="4" id="KW-0547">Nucleotide-binding</keyword>
<dbReference type="KEGG" id="dtu:Dtur_0010"/>
<keyword evidence="8" id="KW-1185">Reference proteome</keyword>
<evidence type="ECO:0000256" key="1">
    <source>
        <dbReference type="ARBA" id="ARBA00005417"/>
    </source>
</evidence>
<dbReference type="Gene3D" id="3.40.50.300">
    <property type="entry name" value="P-loop containing nucleotide triphosphate hydrolases"/>
    <property type="match status" value="1"/>
</dbReference>
<dbReference type="InParanoid" id="B8DYG9"/>
<dbReference type="PANTHER" id="PTHR42711">
    <property type="entry name" value="ABC TRANSPORTER ATP-BINDING PROTEIN"/>
    <property type="match status" value="1"/>
</dbReference>
<dbReference type="PANTHER" id="PTHR42711:SF5">
    <property type="entry name" value="ABC TRANSPORTER ATP-BINDING PROTEIN NATA"/>
    <property type="match status" value="1"/>
</dbReference>
<keyword evidence="3" id="KW-0536">Nodulation</keyword>